<name>K9GRD4_9PROT</name>
<evidence type="ECO:0000256" key="5">
    <source>
        <dbReference type="HAMAP-Rule" id="MF_01204"/>
    </source>
</evidence>
<dbReference type="OrthoDB" id="9784375at2"/>
<evidence type="ECO:0000256" key="2">
    <source>
        <dbReference type="ARBA" id="ARBA00022643"/>
    </source>
</evidence>
<dbReference type="InterPro" id="IPR029479">
    <property type="entry name" value="Nitroreductase"/>
</dbReference>
<dbReference type="NCBIfam" id="NF003768">
    <property type="entry name" value="PRK05365.1"/>
    <property type="match status" value="1"/>
</dbReference>
<keyword evidence="4 5" id="KW-0560">Oxidoreductase</keyword>
<keyword evidence="2 5" id="KW-0288">FMN</keyword>
<comment type="cofactor">
    <cofactor evidence="5">
        <name>FMN</name>
        <dbReference type="ChEBI" id="CHEBI:58210"/>
    </cofactor>
</comment>
<dbReference type="AlphaFoldDB" id="K9GRD4"/>
<dbReference type="InterPro" id="IPR000415">
    <property type="entry name" value="Nitroreductase-like"/>
</dbReference>
<dbReference type="EMBL" id="ANHY01000018">
    <property type="protein sequence ID" value="EKV27672.1"/>
    <property type="molecule type" value="Genomic_DNA"/>
</dbReference>
<evidence type="ECO:0000256" key="1">
    <source>
        <dbReference type="ARBA" id="ARBA00022630"/>
    </source>
</evidence>
<dbReference type="Gene3D" id="3.40.109.10">
    <property type="entry name" value="NADH Oxidase"/>
    <property type="match status" value="1"/>
</dbReference>
<dbReference type="CDD" id="cd02148">
    <property type="entry name" value="RutE-like"/>
    <property type="match status" value="1"/>
</dbReference>
<dbReference type="Pfam" id="PF00881">
    <property type="entry name" value="Nitroreductase"/>
    <property type="match status" value="1"/>
</dbReference>
<dbReference type="SUPFAM" id="SSF55469">
    <property type="entry name" value="FMN-dependent nitroreductase-like"/>
    <property type="match status" value="1"/>
</dbReference>
<feature type="domain" description="Nitroreductase" evidence="6">
    <location>
        <begin position="20"/>
        <end position="160"/>
    </location>
</feature>
<evidence type="ECO:0000259" key="6">
    <source>
        <dbReference type="Pfam" id="PF00881"/>
    </source>
</evidence>
<gene>
    <name evidence="7" type="ORF">C882_1267</name>
</gene>
<keyword evidence="3 5" id="KW-0521">NADP</keyword>
<organism evidence="7 8">
    <name type="scientific">Caenispirillum salinarum AK4</name>
    <dbReference type="NCBI Taxonomy" id="1238182"/>
    <lineage>
        <taxon>Bacteria</taxon>
        <taxon>Pseudomonadati</taxon>
        <taxon>Pseudomonadota</taxon>
        <taxon>Alphaproteobacteria</taxon>
        <taxon>Rhodospirillales</taxon>
        <taxon>Novispirillaceae</taxon>
        <taxon>Caenispirillum</taxon>
    </lineage>
</organism>
<dbReference type="Proteomes" id="UP000009881">
    <property type="component" value="Unassembled WGS sequence"/>
</dbReference>
<evidence type="ECO:0000313" key="7">
    <source>
        <dbReference type="EMBL" id="EKV27672.1"/>
    </source>
</evidence>
<keyword evidence="5" id="KW-0520">NAD</keyword>
<comment type="caution">
    <text evidence="7">The sequence shown here is derived from an EMBL/GenBank/DDBJ whole genome shotgun (WGS) entry which is preliminary data.</text>
</comment>
<dbReference type="InterPro" id="IPR023936">
    <property type="entry name" value="RutE-like"/>
</dbReference>
<dbReference type="eggNOG" id="COG0778">
    <property type="taxonomic scope" value="Bacteria"/>
</dbReference>
<dbReference type="InterPro" id="IPR050461">
    <property type="entry name" value="Nitroreductase_HadB/RutE"/>
</dbReference>
<proteinExistence type="inferred from homology"/>
<protein>
    <recommendedName>
        <fullName evidence="5">Putative NADH dehydrogenase/NAD(P)H nitroreductase C882_1267</fullName>
        <ecNumber evidence="5">1.-.-.-</ecNumber>
    </recommendedName>
</protein>
<dbReference type="STRING" id="1238182.C882_1267"/>
<sequence length="198" mass="21867">MPEQAPLSDTALDQVFGNGRTFKAWRDVPVSDDLLHRLYDLWKLGPTSANCSPARVIFVKSAEAKERLKPCLSPGNLEAVMAAPVTAIVGYDTQFYEWLPELFPHTDARAWFAGNPPLIDETAFRNSSMQAGYMILAARALGLDCGPMSGFDRARTDAEFFPDGRVKSNLLVNIGYGDRDALRPRGPRLAFDEACVIE</sequence>
<reference evidence="7 8" key="1">
    <citation type="journal article" date="2013" name="Genome Announc.">
        <title>Draft Genome Sequence of an Alphaproteobacterium, Caenispirillum salinarum AK4(T), Isolated from a Solar Saltern.</title>
        <authorList>
            <person name="Khatri I."/>
            <person name="Singh A."/>
            <person name="Korpole S."/>
            <person name="Pinnaka A.K."/>
            <person name="Subramanian S."/>
        </authorList>
    </citation>
    <scope>NUCLEOTIDE SEQUENCE [LARGE SCALE GENOMIC DNA]</scope>
    <source>
        <strain evidence="7 8">AK4</strain>
    </source>
</reference>
<dbReference type="EC" id="1.-.-.-" evidence="5"/>
<accession>K9GRD4</accession>
<evidence type="ECO:0000256" key="4">
    <source>
        <dbReference type="ARBA" id="ARBA00023002"/>
    </source>
</evidence>
<dbReference type="PANTHER" id="PTHR43543">
    <property type="entry name" value="MALONIC SEMIALDEHYDE REDUCTASE RUTE-RELATED"/>
    <property type="match status" value="1"/>
</dbReference>
<dbReference type="PATRIC" id="fig|1238182.3.peg.3481"/>
<keyword evidence="1 5" id="KW-0285">Flavoprotein</keyword>
<dbReference type="PANTHER" id="PTHR43543:SF1">
    <property type="entry name" value="MALONIC SEMIALDEHYDE REDUCTASE RUTE-RELATED"/>
    <property type="match status" value="1"/>
</dbReference>
<dbReference type="HAMAP" id="MF_01204">
    <property type="entry name" value="Oxidoreductase_RutE_HadB"/>
    <property type="match status" value="1"/>
</dbReference>
<comment type="similarity">
    <text evidence="5">Belongs to the nitroreductase family. HadB/RutE subfamily.</text>
</comment>
<dbReference type="GO" id="GO:0016491">
    <property type="term" value="F:oxidoreductase activity"/>
    <property type="evidence" value="ECO:0007669"/>
    <property type="project" value="UniProtKB-UniRule"/>
</dbReference>
<dbReference type="RefSeq" id="WP_009541923.1">
    <property type="nucleotide sequence ID" value="NZ_ANHY01000018.1"/>
</dbReference>
<evidence type="ECO:0000256" key="3">
    <source>
        <dbReference type="ARBA" id="ARBA00022857"/>
    </source>
</evidence>
<evidence type="ECO:0000313" key="8">
    <source>
        <dbReference type="Proteomes" id="UP000009881"/>
    </source>
</evidence>
<keyword evidence="8" id="KW-1185">Reference proteome</keyword>